<dbReference type="PATRIC" id="fig|1291734.4.peg.703"/>
<comment type="caution">
    <text evidence="4">The sequence shown here is derived from an EMBL/GenBank/DDBJ whole genome shotgun (WGS) entry which is preliminary data.</text>
</comment>
<name>A0A0R1JFD4_9LACO</name>
<dbReference type="OrthoDB" id="9796171at2"/>
<dbReference type="STRING" id="1291734.FD02_GL000674"/>
<accession>A0A0R1JFD4</accession>
<keyword evidence="1" id="KW-0808">Transferase</keyword>
<organism evidence="4 5">
    <name type="scientific">Lacticaseibacillus nasuensis JCM 17158</name>
    <dbReference type="NCBI Taxonomy" id="1291734"/>
    <lineage>
        <taxon>Bacteria</taxon>
        <taxon>Bacillati</taxon>
        <taxon>Bacillota</taxon>
        <taxon>Bacilli</taxon>
        <taxon>Lactobacillales</taxon>
        <taxon>Lactobacillaceae</taxon>
        <taxon>Lacticaseibacillus</taxon>
    </lineage>
</organism>
<gene>
    <name evidence="4" type="ORF">FD02_GL000674</name>
</gene>
<feature type="domain" description="N-acetyltransferase" evidence="3">
    <location>
        <begin position="7"/>
        <end position="154"/>
    </location>
</feature>
<dbReference type="InterPro" id="IPR050832">
    <property type="entry name" value="Bact_Acetyltransf"/>
</dbReference>
<keyword evidence="5" id="KW-1185">Reference proteome</keyword>
<dbReference type="PROSITE" id="PS51186">
    <property type="entry name" value="GNAT"/>
    <property type="match status" value="1"/>
</dbReference>
<dbReference type="PANTHER" id="PTHR43877">
    <property type="entry name" value="AMINOALKYLPHOSPHONATE N-ACETYLTRANSFERASE-RELATED-RELATED"/>
    <property type="match status" value="1"/>
</dbReference>
<dbReference type="SUPFAM" id="SSF55729">
    <property type="entry name" value="Acyl-CoA N-acyltransferases (Nat)"/>
    <property type="match status" value="1"/>
</dbReference>
<keyword evidence="2" id="KW-0012">Acyltransferase</keyword>
<evidence type="ECO:0000256" key="2">
    <source>
        <dbReference type="ARBA" id="ARBA00023315"/>
    </source>
</evidence>
<dbReference type="Pfam" id="PF13673">
    <property type="entry name" value="Acetyltransf_10"/>
    <property type="match status" value="1"/>
</dbReference>
<dbReference type="CDD" id="cd04301">
    <property type="entry name" value="NAT_SF"/>
    <property type="match status" value="1"/>
</dbReference>
<dbReference type="Gene3D" id="3.40.630.30">
    <property type="match status" value="1"/>
</dbReference>
<dbReference type="EMBL" id="AZDJ01000035">
    <property type="protein sequence ID" value="KRK69981.1"/>
    <property type="molecule type" value="Genomic_DNA"/>
</dbReference>
<dbReference type="InterPro" id="IPR016181">
    <property type="entry name" value="Acyl_CoA_acyltransferase"/>
</dbReference>
<dbReference type="AlphaFoldDB" id="A0A0R1JFD4"/>
<evidence type="ECO:0000313" key="5">
    <source>
        <dbReference type="Proteomes" id="UP000051804"/>
    </source>
</evidence>
<dbReference type="RefSeq" id="WP_054723592.1">
    <property type="nucleotide sequence ID" value="NZ_AZDJ01000035.1"/>
</dbReference>
<dbReference type="GO" id="GO:0016747">
    <property type="term" value="F:acyltransferase activity, transferring groups other than amino-acyl groups"/>
    <property type="evidence" value="ECO:0007669"/>
    <property type="project" value="InterPro"/>
</dbReference>
<evidence type="ECO:0000313" key="4">
    <source>
        <dbReference type="EMBL" id="KRK69981.1"/>
    </source>
</evidence>
<dbReference type="InterPro" id="IPR000182">
    <property type="entry name" value="GNAT_dom"/>
</dbReference>
<dbReference type="Proteomes" id="UP000051804">
    <property type="component" value="Unassembled WGS sequence"/>
</dbReference>
<evidence type="ECO:0000256" key="1">
    <source>
        <dbReference type="ARBA" id="ARBA00022679"/>
    </source>
</evidence>
<evidence type="ECO:0000259" key="3">
    <source>
        <dbReference type="PROSITE" id="PS51186"/>
    </source>
</evidence>
<protein>
    <submittedName>
        <fullName evidence="4">ElaA protein</fullName>
    </submittedName>
</protein>
<sequence>MTMPITTTITPTTELTAPQLLEIMTARVAVFVVEQDCAYQEADAADRTALHVCLRRDGRLVAYARLLPHADGHHMSLGRVLVVKSARGAGLGRQLVNTCLAALAERFPGQPVKIQAQAYLQDFYASFGFTPVSAVYLEDGIPHLDMVLADKNGDN</sequence>
<reference evidence="4 5" key="1">
    <citation type="journal article" date="2015" name="Genome Announc.">
        <title>Expanding the biotechnology potential of lactobacilli through comparative genomics of 213 strains and associated genera.</title>
        <authorList>
            <person name="Sun Z."/>
            <person name="Harris H.M."/>
            <person name="McCann A."/>
            <person name="Guo C."/>
            <person name="Argimon S."/>
            <person name="Zhang W."/>
            <person name="Yang X."/>
            <person name="Jeffery I.B."/>
            <person name="Cooney J.C."/>
            <person name="Kagawa T.F."/>
            <person name="Liu W."/>
            <person name="Song Y."/>
            <person name="Salvetti E."/>
            <person name="Wrobel A."/>
            <person name="Rasinkangas P."/>
            <person name="Parkhill J."/>
            <person name="Rea M.C."/>
            <person name="O'Sullivan O."/>
            <person name="Ritari J."/>
            <person name="Douillard F.P."/>
            <person name="Paul Ross R."/>
            <person name="Yang R."/>
            <person name="Briner A.E."/>
            <person name="Felis G.E."/>
            <person name="de Vos W.M."/>
            <person name="Barrangou R."/>
            <person name="Klaenhammer T.R."/>
            <person name="Caufield P.W."/>
            <person name="Cui Y."/>
            <person name="Zhang H."/>
            <person name="O'Toole P.W."/>
        </authorList>
    </citation>
    <scope>NUCLEOTIDE SEQUENCE [LARGE SCALE GENOMIC DNA]</scope>
    <source>
        <strain evidence="4 5">JCM 17158</strain>
    </source>
</reference>
<proteinExistence type="predicted"/>